<evidence type="ECO:0000313" key="9">
    <source>
        <dbReference type="Proteomes" id="UP000261231"/>
    </source>
</evidence>
<protein>
    <submittedName>
        <fullName evidence="6">NAD-dependent epimerase/dehydratase family protein</fullName>
    </submittedName>
</protein>
<dbReference type="GO" id="GO:0005737">
    <property type="term" value="C:cytoplasm"/>
    <property type="evidence" value="ECO:0007669"/>
    <property type="project" value="TreeGrafter"/>
</dbReference>
<accession>A0A3E2TNM2</accession>
<feature type="domain" description="NAD-dependent epimerase/dehydratase" evidence="5">
    <location>
        <begin position="27"/>
        <end position="276"/>
    </location>
</feature>
<dbReference type="OrthoDB" id="9811743at2"/>
<evidence type="ECO:0000256" key="3">
    <source>
        <dbReference type="ARBA" id="ARBA00023027"/>
    </source>
</evidence>
<dbReference type="EMBL" id="QVFD01000003">
    <property type="protein sequence ID" value="RGC49338.1"/>
    <property type="molecule type" value="Genomic_DNA"/>
</dbReference>
<gene>
    <name evidence="6" type="ORF">DW070_10575</name>
    <name evidence="7" type="ORF">DW747_05185</name>
</gene>
<dbReference type="InterPro" id="IPR044516">
    <property type="entry name" value="UXS-like"/>
</dbReference>
<sequence>MQSVLTEDFEILSQSNLAFEQFRDKKILITGATGLIGSLLVKTFLYCNHVHQLNMKVYALVRNAEKANTIFEGCVGISDLTYVIADLEKDELYQKIQIEGNCDFIIHAAAVTTSKLMVSQPVDNIKTAVNGTDKMLKFAVDKKCSSFVYISSMEIYGQPFTEGKTAEQDLGYIDIASVRSCYPEGKRMCECLCTAYASQYGLNVKSARLAQTFGPGILPTENRVFAQFARSAMNGQDIVLHTMGTSEGNYVYTRDAVKAIIMLLTEGMSGQAYNIANEDSHMTIRQMAELVAKEIADNQIKVVIDIPEDNRSLGYAPGVKMWLDASKMKSLGWNPEVDLVESYRRMMKWMER</sequence>
<keyword evidence="4" id="KW-0456">Lyase</keyword>
<dbReference type="InterPro" id="IPR001509">
    <property type="entry name" value="Epimerase_deHydtase"/>
</dbReference>
<evidence type="ECO:0000256" key="4">
    <source>
        <dbReference type="ARBA" id="ARBA00023239"/>
    </source>
</evidence>
<evidence type="ECO:0000259" key="5">
    <source>
        <dbReference type="Pfam" id="PF01370"/>
    </source>
</evidence>
<keyword evidence="9" id="KW-1185">Reference proteome</keyword>
<name>A0A3E2TNM2_9FIRM</name>
<dbReference type="PANTHER" id="PTHR43078:SF6">
    <property type="entry name" value="UDP-GLUCURONIC ACID DECARBOXYLASE 1"/>
    <property type="match status" value="1"/>
</dbReference>
<dbReference type="Proteomes" id="UP000260773">
    <property type="component" value="Unassembled WGS sequence"/>
</dbReference>
<comment type="caution">
    <text evidence="6">The sequence shown here is derived from an EMBL/GenBank/DDBJ whole genome shotgun (WGS) entry which is preliminary data.</text>
</comment>
<dbReference type="AlphaFoldDB" id="A0A3E2TNM2"/>
<dbReference type="Gene3D" id="3.40.50.720">
    <property type="entry name" value="NAD(P)-binding Rossmann-like Domain"/>
    <property type="match status" value="1"/>
</dbReference>
<keyword evidence="3" id="KW-0520">NAD</keyword>
<evidence type="ECO:0000313" key="7">
    <source>
        <dbReference type="EMBL" id="RGC49338.1"/>
    </source>
</evidence>
<dbReference type="GO" id="GO:0070403">
    <property type="term" value="F:NAD+ binding"/>
    <property type="evidence" value="ECO:0007669"/>
    <property type="project" value="InterPro"/>
</dbReference>
<dbReference type="GO" id="GO:0048040">
    <property type="term" value="F:UDP-glucuronate decarboxylase activity"/>
    <property type="evidence" value="ECO:0007669"/>
    <property type="project" value="TreeGrafter"/>
</dbReference>
<keyword evidence="2" id="KW-0210">Decarboxylase</keyword>
<evidence type="ECO:0000313" key="6">
    <source>
        <dbReference type="EMBL" id="RGB79057.1"/>
    </source>
</evidence>
<evidence type="ECO:0000256" key="1">
    <source>
        <dbReference type="ARBA" id="ARBA00001911"/>
    </source>
</evidence>
<dbReference type="SUPFAM" id="SSF51735">
    <property type="entry name" value="NAD(P)-binding Rossmann-fold domains"/>
    <property type="match status" value="1"/>
</dbReference>
<dbReference type="Pfam" id="PF01370">
    <property type="entry name" value="Epimerase"/>
    <property type="match status" value="1"/>
</dbReference>
<dbReference type="PANTHER" id="PTHR43078">
    <property type="entry name" value="UDP-GLUCURONIC ACID DECARBOXYLASE-RELATED"/>
    <property type="match status" value="1"/>
</dbReference>
<dbReference type="Proteomes" id="UP000261231">
    <property type="component" value="Unassembled WGS sequence"/>
</dbReference>
<dbReference type="RefSeq" id="WP_015513223.1">
    <property type="nucleotide sequence ID" value="NZ_JAQDKA010000008.1"/>
</dbReference>
<evidence type="ECO:0000256" key="2">
    <source>
        <dbReference type="ARBA" id="ARBA00022793"/>
    </source>
</evidence>
<evidence type="ECO:0000313" key="8">
    <source>
        <dbReference type="Proteomes" id="UP000260773"/>
    </source>
</evidence>
<proteinExistence type="predicted"/>
<dbReference type="InterPro" id="IPR036291">
    <property type="entry name" value="NAD(P)-bd_dom_sf"/>
</dbReference>
<comment type="cofactor">
    <cofactor evidence="1">
        <name>NAD(+)</name>
        <dbReference type="ChEBI" id="CHEBI:57540"/>
    </cofactor>
</comment>
<dbReference type="GO" id="GO:0042732">
    <property type="term" value="P:D-xylose metabolic process"/>
    <property type="evidence" value="ECO:0007669"/>
    <property type="project" value="InterPro"/>
</dbReference>
<dbReference type="EMBL" id="QVEP01000025">
    <property type="protein sequence ID" value="RGB79057.1"/>
    <property type="molecule type" value="Genomic_DNA"/>
</dbReference>
<reference evidence="8 9" key="1">
    <citation type="submission" date="2018-08" db="EMBL/GenBank/DDBJ databases">
        <title>A genome reference for cultivated species of the human gut microbiota.</title>
        <authorList>
            <person name="Zou Y."/>
            <person name="Xue W."/>
            <person name="Luo G."/>
        </authorList>
    </citation>
    <scope>NUCLEOTIDE SEQUENCE [LARGE SCALE GENOMIC DNA]</scope>
    <source>
        <strain evidence="6 8">AF45-17</strain>
        <strain evidence="7 9">AM28-39</strain>
    </source>
</reference>
<organism evidence="6 8">
    <name type="scientific">Coprococcus catus</name>
    <dbReference type="NCBI Taxonomy" id="116085"/>
    <lineage>
        <taxon>Bacteria</taxon>
        <taxon>Bacillati</taxon>
        <taxon>Bacillota</taxon>
        <taxon>Clostridia</taxon>
        <taxon>Lachnospirales</taxon>
        <taxon>Lachnospiraceae</taxon>
        <taxon>Coprococcus</taxon>
    </lineage>
</organism>